<dbReference type="Proteomes" id="UP000054485">
    <property type="component" value="Unassembled WGS sequence"/>
</dbReference>
<sequence>TPIRKKPLKPSLLSQDSIAKAKGHIQKLTPKHSLNDMLFDIQKANLDAVNAHTCDEMMLKKRQCLLEEFKAGIWDAAEYRK</sequence>
<dbReference type="OrthoDB" id="2675673at2759"/>
<reference evidence="2" key="2">
    <citation type="submission" date="2015-01" db="EMBL/GenBank/DDBJ databases">
        <title>Evolutionary Origins and Diversification of the Mycorrhizal Mutualists.</title>
        <authorList>
            <consortium name="DOE Joint Genome Institute"/>
            <consortium name="Mycorrhizal Genomics Consortium"/>
            <person name="Kohler A."/>
            <person name="Kuo A."/>
            <person name="Nagy L.G."/>
            <person name="Floudas D."/>
            <person name="Copeland A."/>
            <person name="Barry K.W."/>
            <person name="Cichocki N."/>
            <person name="Veneault-Fourrey C."/>
            <person name="LaButti K."/>
            <person name="Lindquist E.A."/>
            <person name="Lipzen A."/>
            <person name="Lundell T."/>
            <person name="Morin E."/>
            <person name="Murat C."/>
            <person name="Riley R."/>
            <person name="Ohm R."/>
            <person name="Sun H."/>
            <person name="Tunlid A."/>
            <person name="Henrissat B."/>
            <person name="Grigoriev I.V."/>
            <person name="Hibbett D.S."/>
            <person name="Martin F."/>
        </authorList>
    </citation>
    <scope>NUCLEOTIDE SEQUENCE [LARGE SCALE GENOMIC DNA]</scope>
    <source>
        <strain evidence="2">UH-Slu-Lm8-n1</strain>
    </source>
</reference>
<dbReference type="HOGENOM" id="CLU_167038_0_0_1"/>
<dbReference type="EMBL" id="KN835354">
    <property type="protein sequence ID" value="KIK39194.1"/>
    <property type="molecule type" value="Genomic_DNA"/>
</dbReference>
<protein>
    <submittedName>
        <fullName evidence="1">Uncharacterized protein</fullName>
    </submittedName>
</protein>
<organism evidence="1 2">
    <name type="scientific">Suillus luteus UH-Slu-Lm8-n1</name>
    <dbReference type="NCBI Taxonomy" id="930992"/>
    <lineage>
        <taxon>Eukaryota</taxon>
        <taxon>Fungi</taxon>
        <taxon>Dikarya</taxon>
        <taxon>Basidiomycota</taxon>
        <taxon>Agaricomycotina</taxon>
        <taxon>Agaricomycetes</taxon>
        <taxon>Agaricomycetidae</taxon>
        <taxon>Boletales</taxon>
        <taxon>Suillineae</taxon>
        <taxon>Suillaceae</taxon>
        <taxon>Suillus</taxon>
    </lineage>
</organism>
<keyword evidence="2" id="KW-1185">Reference proteome</keyword>
<proteinExistence type="predicted"/>
<evidence type="ECO:0000313" key="1">
    <source>
        <dbReference type="EMBL" id="KIK39194.1"/>
    </source>
</evidence>
<gene>
    <name evidence="1" type="ORF">CY34DRAFT_89645</name>
</gene>
<feature type="non-terminal residue" evidence="1">
    <location>
        <position position="81"/>
    </location>
</feature>
<name>A0A0D0AM56_9AGAM</name>
<evidence type="ECO:0000313" key="2">
    <source>
        <dbReference type="Proteomes" id="UP000054485"/>
    </source>
</evidence>
<dbReference type="InParanoid" id="A0A0D0AM56"/>
<dbReference type="AlphaFoldDB" id="A0A0D0AM56"/>
<accession>A0A0D0AM56</accession>
<reference evidence="1 2" key="1">
    <citation type="submission" date="2014-04" db="EMBL/GenBank/DDBJ databases">
        <authorList>
            <consortium name="DOE Joint Genome Institute"/>
            <person name="Kuo A."/>
            <person name="Ruytinx J."/>
            <person name="Rineau F."/>
            <person name="Colpaert J."/>
            <person name="Kohler A."/>
            <person name="Nagy L.G."/>
            <person name="Floudas D."/>
            <person name="Copeland A."/>
            <person name="Barry K.W."/>
            <person name="Cichocki N."/>
            <person name="Veneault-Fourrey C."/>
            <person name="LaButti K."/>
            <person name="Lindquist E.A."/>
            <person name="Lipzen A."/>
            <person name="Lundell T."/>
            <person name="Morin E."/>
            <person name="Murat C."/>
            <person name="Sun H."/>
            <person name="Tunlid A."/>
            <person name="Henrissat B."/>
            <person name="Grigoriev I.V."/>
            <person name="Hibbett D.S."/>
            <person name="Martin F."/>
            <person name="Nordberg H.P."/>
            <person name="Cantor M.N."/>
            <person name="Hua S.X."/>
        </authorList>
    </citation>
    <scope>NUCLEOTIDE SEQUENCE [LARGE SCALE GENOMIC DNA]</scope>
    <source>
        <strain evidence="1 2">UH-Slu-Lm8-n1</strain>
    </source>
</reference>